<dbReference type="AlphaFoldDB" id="A0A2V4C3U6"/>
<dbReference type="EMBL" id="QJHL01000001">
    <property type="protein sequence ID" value="PXY45667.1"/>
    <property type="molecule type" value="Genomic_DNA"/>
</dbReference>
<feature type="chain" id="PRO_5016027534" evidence="2">
    <location>
        <begin position="24"/>
        <end position="76"/>
    </location>
</feature>
<sequence>MKNFKTAIFTVAFVLCGLTGVKAQDSKNVKEKTVKSSSASDSKATLETPTNVGIPLEARRLKTKHDTAKNSVGNIR</sequence>
<accession>A0A2V4C3U6</accession>
<organism evidence="3 4">
    <name type="scientific">Flavobacterium hydrophilum</name>
    <dbReference type="NCBI Taxonomy" id="2211445"/>
    <lineage>
        <taxon>Bacteria</taxon>
        <taxon>Pseudomonadati</taxon>
        <taxon>Bacteroidota</taxon>
        <taxon>Flavobacteriia</taxon>
        <taxon>Flavobacteriales</taxon>
        <taxon>Flavobacteriaceae</taxon>
        <taxon>Flavobacterium</taxon>
    </lineage>
</organism>
<protein>
    <submittedName>
        <fullName evidence="3">Uncharacterized protein</fullName>
    </submittedName>
</protein>
<keyword evidence="4" id="KW-1185">Reference proteome</keyword>
<reference evidence="3 4" key="1">
    <citation type="submission" date="2018-05" db="EMBL/GenBank/DDBJ databases">
        <title>Flavobacterium sp. strain IMCC34758, incomplete genome.</title>
        <authorList>
            <person name="Joung Y."/>
        </authorList>
    </citation>
    <scope>NUCLEOTIDE SEQUENCE [LARGE SCALE GENOMIC DNA]</scope>
    <source>
        <strain evidence="3 4">IMCC34758</strain>
    </source>
</reference>
<gene>
    <name evidence="3" type="ORF">DMB68_00290</name>
</gene>
<feature type="compositionally biased region" description="Polar residues" evidence="1">
    <location>
        <begin position="35"/>
        <end position="51"/>
    </location>
</feature>
<evidence type="ECO:0000313" key="4">
    <source>
        <dbReference type="Proteomes" id="UP000247681"/>
    </source>
</evidence>
<dbReference type="RefSeq" id="WP_110344701.1">
    <property type="nucleotide sequence ID" value="NZ_QJHL01000001.1"/>
</dbReference>
<feature type="signal peptide" evidence="2">
    <location>
        <begin position="1"/>
        <end position="23"/>
    </location>
</feature>
<feature type="region of interest" description="Disordered" evidence="1">
    <location>
        <begin position="27"/>
        <end position="53"/>
    </location>
</feature>
<name>A0A2V4C3U6_9FLAO</name>
<evidence type="ECO:0000256" key="2">
    <source>
        <dbReference type="SAM" id="SignalP"/>
    </source>
</evidence>
<comment type="caution">
    <text evidence="3">The sequence shown here is derived from an EMBL/GenBank/DDBJ whole genome shotgun (WGS) entry which is preliminary data.</text>
</comment>
<dbReference type="Proteomes" id="UP000247681">
    <property type="component" value="Unassembled WGS sequence"/>
</dbReference>
<evidence type="ECO:0000313" key="3">
    <source>
        <dbReference type="EMBL" id="PXY45667.1"/>
    </source>
</evidence>
<dbReference type="OrthoDB" id="1368819at2"/>
<evidence type="ECO:0000256" key="1">
    <source>
        <dbReference type="SAM" id="MobiDB-lite"/>
    </source>
</evidence>
<proteinExistence type="predicted"/>
<keyword evidence="2" id="KW-0732">Signal</keyword>